<proteinExistence type="predicted"/>
<dbReference type="Proteomes" id="UP000184546">
    <property type="component" value="Unassembled WGS sequence"/>
</dbReference>
<dbReference type="AlphaFoldDB" id="A0A1L9WRW7"/>
<dbReference type="OMA" id="KTHWHKR"/>
<keyword evidence="3" id="KW-1185">Reference proteome</keyword>
<dbReference type="VEuPathDB" id="FungiDB:ASPACDRAFT_44608"/>
<dbReference type="InterPro" id="IPR000994">
    <property type="entry name" value="Pept_M24"/>
</dbReference>
<evidence type="ECO:0000259" key="1">
    <source>
        <dbReference type="Pfam" id="PF00557"/>
    </source>
</evidence>
<dbReference type="PANTHER" id="PTHR46112:SF8">
    <property type="entry name" value="CYTOPLASMIC PEPTIDASE PEPQ-RELATED"/>
    <property type="match status" value="1"/>
</dbReference>
<protein>
    <recommendedName>
        <fullName evidence="1">Peptidase M24 domain-containing protein</fullName>
    </recommendedName>
</protein>
<dbReference type="Gene3D" id="3.90.230.10">
    <property type="entry name" value="Creatinase/methionine aminopeptidase superfamily"/>
    <property type="match status" value="1"/>
</dbReference>
<dbReference type="InterPro" id="IPR050659">
    <property type="entry name" value="Peptidase_M24B"/>
</dbReference>
<dbReference type="GeneID" id="30975263"/>
<dbReference type="CDD" id="cd01066">
    <property type="entry name" value="APP_MetAP"/>
    <property type="match status" value="1"/>
</dbReference>
<evidence type="ECO:0000313" key="2">
    <source>
        <dbReference type="EMBL" id="OJJ98979.1"/>
    </source>
</evidence>
<dbReference type="InterPro" id="IPR036005">
    <property type="entry name" value="Creatinase/aminopeptidase-like"/>
</dbReference>
<organism evidence="2 3">
    <name type="scientific">Aspergillus aculeatus (strain ATCC 16872 / CBS 172.66 / WB 5094)</name>
    <dbReference type="NCBI Taxonomy" id="690307"/>
    <lineage>
        <taxon>Eukaryota</taxon>
        <taxon>Fungi</taxon>
        <taxon>Dikarya</taxon>
        <taxon>Ascomycota</taxon>
        <taxon>Pezizomycotina</taxon>
        <taxon>Eurotiomycetes</taxon>
        <taxon>Eurotiomycetidae</taxon>
        <taxon>Eurotiales</taxon>
        <taxon>Aspergillaceae</taxon>
        <taxon>Aspergillus</taxon>
        <taxon>Aspergillus subgen. Circumdati</taxon>
    </lineage>
</organism>
<dbReference type="Pfam" id="PF00557">
    <property type="entry name" value="Peptidase_M24"/>
    <property type="match status" value="1"/>
</dbReference>
<sequence length="235" mass="26408">MTTTEETHRATSLQDAQDKALTLFAAIEPLIVPGITEKALSDSIHRLGAEHHNVRTHWHKRLVRSGPNTLRPFADNPPDRTLLADDILVIDLGPVFEEWEADFGRTYVLGNDPAKLALRDALEGIWVAVKEEFDRRPEITGAELYAIAEQKVKEAGEREGWGWVFGAEIAGHIVGSFPHERIPNDRISLYITPGNGERMRGKGKGGWERHWILEIHVHDKERGFGGFCERLLTVG</sequence>
<dbReference type="PANTHER" id="PTHR46112">
    <property type="entry name" value="AMINOPEPTIDASE"/>
    <property type="match status" value="1"/>
</dbReference>
<feature type="domain" description="Peptidase M24" evidence="1">
    <location>
        <begin position="13"/>
        <end position="184"/>
    </location>
</feature>
<gene>
    <name evidence="2" type="ORF">ASPACDRAFT_44608</name>
</gene>
<reference evidence="3" key="1">
    <citation type="journal article" date="2017" name="Genome Biol.">
        <title>Comparative genomics reveals high biological diversity and specific adaptations in the industrially and medically important fungal genus Aspergillus.</title>
        <authorList>
            <person name="de Vries R.P."/>
            <person name="Riley R."/>
            <person name="Wiebenga A."/>
            <person name="Aguilar-Osorio G."/>
            <person name="Amillis S."/>
            <person name="Uchima C.A."/>
            <person name="Anderluh G."/>
            <person name="Asadollahi M."/>
            <person name="Askin M."/>
            <person name="Barry K."/>
            <person name="Battaglia E."/>
            <person name="Bayram O."/>
            <person name="Benocci T."/>
            <person name="Braus-Stromeyer S.A."/>
            <person name="Caldana C."/>
            <person name="Canovas D."/>
            <person name="Cerqueira G.C."/>
            <person name="Chen F."/>
            <person name="Chen W."/>
            <person name="Choi C."/>
            <person name="Clum A."/>
            <person name="Dos Santos R.A."/>
            <person name="Damasio A.R."/>
            <person name="Diallinas G."/>
            <person name="Emri T."/>
            <person name="Fekete E."/>
            <person name="Flipphi M."/>
            <person name="Freyberg S."/>
            <person name="Gallo A."/>
            <person name="Gournas C."/>
            <person name="Habgood R."/>
            <person name="Hainaut M."/>
            <person name="Harispe M.L."/>
            <person name="Henrissat B."/>
            <person name="Hilden K.S."/>
            <person name="Hope R."/>
            <person name="Hossain A."/>
            <person name="Karabika E."/>
            <person name="Karaffa L."/>
            <person name="Karanyi Z."/>
            <person name="Krasevec N."/>
            <person name="Kuo A."/>
            <person name="Kusch H."/>
            <person name="LaButti K."/>
            <person name="Lagendijk E.L."/>
            <person name="Lapidus A."/>
            <person name="Levasseur A."/>
            <person name="Lindquist E."/>
            <person name="Lipzen A."/>
            <person name="Logrieco A.F."/>
            <person name="MacCabe A."/>
            <person name="Maekelae M.R."/>
            <person name="Malavazi I."/>
            <person name="Melin P."/>
            <person name="Meyer V."/>
            <person name="Mielnichuk N."/>
            <person name="Miskei M."/>
            <person name="Molnar A.P."/>
            <person name="Mule G."/>
            <person name="Ngan C.Y."/>
            <person name="Orejas M."/>
            <person name="Orosz E."/>
            <person name="Ouedraogo J.P."/>
            <person name="Overkamp K.M."/>
            <person name="Park H.-S."/>
            <person name="Perrone G."/>
            <person name="Piumi F."/>
            <person name="Punt P.J."/>
            <person name="Ram A.F."/>
            <person name="Ramon A."/>
            <person name="Rauscher S."/>
            <person name="Record E."/>
            <person name="Riano-Pachon D.M."/>
            <person name="Robert V."/>
            <person name="Roehrig J."/>
            <person name="Ruller R."/>
            <person name="Salamov A."/>
            <person name="Salih N.S."/>
            <person name="Samson R.A."/>
            <person name="Sandor E."/>
            <person name="Sanguinetti M."/>
            <person name="Schuetze T."/>
            <person name="Sepcic K."/>
            <person name="Shelest E."/>
            <person name="Sherlock G."/>
            <person name="Sophianopoulou V."/>
            <person name="Squina F.M."/>
            <person name="Sun H."/>
            <person name="Susca A."/>
            <person name="Todd R.B."/>
            <person name="Tsang A."/>
            <person name="Unkles S.E."/>
            <person name="van de Wiele N."/>
            <person name="van Rossen-Uffink D."/>
            <person name="Oliveira J.V."/>
            <person name="Vesth T.C."/>
            <person name="Visser J."/>
            <person name="Yu J.-H."/>
            <person name="Zhou M."/>
            <person name="Andersen M.R."/>
            <person name="Archer D.B."/>
            <person name="Baker S.E."/>
            <person name="Benoit I."/>
            <person name="Brakhage A.A."/>
            <person name="Braus G.H."/>
            <person name="Fischer R."/>
            <person name="Frisvad J.C."/>
            <person name="Goldman G.H."/>
            <person name="Houbraken J."/>
            <person name="Oakley B."/>
            <person name="Pocsi I."/>
            <person name="Scazzocchio C."/>
            <person name="Seiboth B."/>
            <person name="vanKuyk P.A."/>
            <person name="Wortman J."/>
            <person name="Dyer P.S."/>
            <person name="Grigoriev I.V."/>
        </authorList>
    </citation>
    <scope>NUCLEOTIDE SEQUENCE [LARGE SCALE GENOMIC DNA]</scope>
    <source>
        <strain evidence="3">ATCC 16872 / CBS 172.66 / WB 5094</strain>
    </source>
</reference>
<name>A0A1L9WRW7_ASPA1</name>
<evidence type="ECO:0000313" key="3">
    <source>
        <dbReference type="Proteomes" id="UP000184546"/>
    </source>
</evidence>
<dbReference type="OrthoDB" id="2818246at2759"/>
<dbReference type="EMBL" id="KV878979">
    <property type="protein sequence ID" value="OJJ98979.1"/>
    <property type="molecule type" value="Genomic_DNA"/>
</dbReference>
<accession>A0A1L9WRW7</accession>
<dbReference type="RefSeq" id="XP_020055319.1">
    <property type="nucleotide sequence ID" value="XM_020201449.1"/>
</dbReference>
<dbReference type="SUPFAM" id="SSF55920">
    <property type="entry name" value="Creatinase/aminopeptidase"/>
    <property type="match status" value="1"/>
</dbReference>